<organism evidence="2 3">
    <name type="scientific">Ignelater luminosus</name>
    <name type="common">Cucubano</name>
    <name type="synonym">Pyrophorus luminosus</name>
    <dbReference type="NCBI Taxonomy" id="2038154"/>
    <lineage>
        <taxon>Eukaryota</taxon>
        <taxon>Metazoa</taxon>
        <taxon>Ecdysozoa</taxon>
        <taxon>Arthropoda</taxon>
        <taxon>Hexapoda</taxon>
        <taxon>Insecta</taxon>
        <taxon>Pterygota</taxon>
        <taxon>Neoptera</taxon>
        <taxon>Endopterygota</taxon>
        <taxon>Coleoptera</taxon>
        <taxon>Polyphaga</taxon>
        <taxon>Elateriformia</taxon>
        <taxon>Elateroidea</taxon>
        <taxon>Elateridae</taxon>
        <taxon>Agrypninae</taxon>
        <taxon>Pyrophorini</taxon>
        <taxon>Ignelater</taxon>
    </lineage>
</organism>
<sequence>MVEYRSVGSSKEKKRNGKSTWKIKRKSSMELVVRQAKRTSWEEFARFIKQSYGDKQKLESIENELLEGIQVEQDISEDEPNSESQLTVSQIKIGITIDEFEFTMKKLKLGKTAGRDRIAPKMAKHLNIKGKEMLLKMVGNWKLAPVKLSSSAFPDNVVVLADSLEKLQFCLNIWDEELCKRGLKISISKMKSVAVSKNEESYRITLGGELHGRTTFSPTAIKEET</sequence>
<protein>
    <recommendedName>
        <fullName evidence="4">Reverse transcriptase domain-containing protein</fullName>
    </recommendedName>
</protein>
<name>A0A8K0CCV3_IGNLU</name>
<evidence type="ECO:0000313" key="3">
    <source>
        <dbReference type="Proteomes" id="UP000801492"/>
    </source>
</evidence>
<accession>A0A8K0CCV3</accession>
<proteinExistence type="predicted"/>
<feature type="region of interest" description="Disordered" evidence="1">
    <location>
        <begin position="1"/>
        <end position="22"/>
    </location>
</feature>
<evidence type="ECO:0000313" key="2">
    <source>
        <dbReference type="EMBL" id="KAF2881395.1"/>
    </source>
</evidence>
<dbReference type="AlphaFoldDB" id="A0A8K0CCV3"/>
<evidence type="ECO:0000256" key="1">
    <source>
        <dbReference type="SAM" id="MobiDB-lite"/>
    </source>
</evidence>
<feature type="compositionally biased region" description="Basic residues" evidence="1">
    <location>
        <begin position="12"/>
        <end position="22"/>
    </location>
</feature>
<keyword evidence="3" id="KW-1185">Reference proteome</keyword>
<dbReference type="EMBL" id="VTPC01090743">
    <property type="protein sequence ID" value="KAF2881395.1"/>
    <property type="molecule type" value="Genomic_DNA"/>
</dbReference>
<evidence type="ECO:0008006" key="4">
    <source>
        <dbReference type="Google" id="ProtNLM"/>
    </source>
</evidence>
<comment type="caution">
    <text evidence="2">The sequence shown here is derived from an EMBL/GenBank/DDBJ whole genome shotgun (WGS) entry which is preliminary data.</text>
</comment>
<gene>
    <name evidence="2" type="ORF">ILUMI_24769</name>
</gene>
<dbReference type="Proteomes" id="UP000801492">
    <property type="component" value="Unassembled WGS sequence"/>
</dbReference>
<reference evidence="2" key="1">
    <citation type="submission" date="2019-08" db="EMBL/GenBank/DDBJ databases">
        <title>The genome of the North American firefly Photinus pyralis.</title>
        <authorList>
            <consortium name="Photinus pyralis genome working group"/>
            <person name="Fallon T.R."/>
            <person name="Sander Lower S.E."/>
            <person name="Weng J.-K."/>
        </authorList>
    </citation>
    <scope>NUCLEOTIDE SEQUENCE</scope>
    <source>
        <strain evidence="2">TRF0915ILg1</strain>
        <tissue evidence="2">Whole body</tissue>
    </source>
</reference>
<dbReference type="OrthoDB" id="6247999at2759"/>